<protein>
    <recommendedName>
        <fullName evidence="3">Adenylate kinase</fullName>
    </recommendedName>
</protein>
<dbReference type="SUPFAM" id="SSF52540">
    <property type="entry name" value="P-loop containing nucleoside triphosphate hydrolases"/>
    <property type="match status" value="1"/>
</dbReference>
<accession>A0A1W9NZI3</accession>
<dbReference type="EMBL" id="MZGJ01000002">
    <property type="protein sequence ID" value="OQX51547.1"/>
    <property type="molecule type" value="Genomic_DNA"/>
</dbReference>
<comment type="caution">
    <text evidence="1">The sequence shown here is derived from an EMBL/GenBank/DDBJ whole genome shotgun (WGS) entry which is preliminary data.</text>
</comment>
<dbReference type="STRING" id="1968527.B5M47_00350"/>
<sequence>MVRPLQENVYSIKKKAGLAYKKLNLHLQTHRIFIFFLTKKMAGKSTYIQYLMETFPKKFINLSFGETVRNLQEEICLNKNKAVRKWSRELITDLEKSSVSNLLSLPSVKTIFKNLLVDLPPDKSVLFDGIPRKLNQIPLVIKKSHQLGNQGYRVIFLEIDVANEILDARLESRRICPKCGFTDNILTPVLENISFNNKTKEFYLVCPKCGIPLIRKMGDQLSPAIYKRRQEFEKIAKELKKRVCKEQSSKITYIRMRTDIPVNKFQENQESLNLITEYSKDKKGRISAKKKPQTATWQGKPVYSLNAPTATARIIQKLAATIF</sequence>
<dbReference type="Gene3D" id="3.40.50.300">
    <property type="entry name" value="P-loop containing nucleotide triphosphate hydrolases"/>
    <property type="match status" value="1"/>
</dbReference>
<gene>
    <name evidence="1" type="ORF">B5M47_00350</name>
</gene>
<dbReference type="InterPro" id="IPR027417">
    <property type="entry name" value="P-loop_NTPase"/>
</dbReference>
<name>A0A1W9NZI3_UNCC3</name>
<organism evidence="1 2">
    <name type="scientific">candidate division CPR3 bacterium 4484_211</name>
    <dbReference type="NCBI Taxonomy" id="1968527"/>
    <lineage>
        <taxon>Bacteria</taxon>
        <taxon>Bacteria division CPR3</taxon>
    </lineage>
</organism>
<dbReference type="AlphaFoldDB" id="A0A1W9NZI3"/>
<dbReference type="Proteomes" id="UP000192520">
    <property type="component" value="Unassembled WGS sequence"/>
</dbReference>
<proteinExistence type="predicted"/>
<evidence type="ECO:0000313" key="1">
    <source>
        <dbReference type="EMBL" id="OQX51547.1"/>
    </source>
</evidence>
<evidence type="ECO:0000313" key="2">
    <source>
        <dbReference type="Proteomes" id="UP000192520"/>
    </source>
</evidence>
<reference evidence="2" key="1">
    <citation type="submission" date="2017-03" db="EMBL/GenBank/DDBJ databases">
        <title>Novel pathways for hydrocarbon cycling and metabolic interdependencies in hydrothermal sediment communities.</title>
        <authorList>
            <person name="Dombrowski N."/>
            <person name="Seitz K."/>
            <person name="Teske A."/>
            <person name="Baker B."/>
        </authorList>
    </citation>
    <scope>NUCLEOTIDE SEQUENCE [LARGE SCALE GENOMIC DNA]</scope>
</reference>
<evidence type="ECO:0008006" key="3">
    <source>
        <dbReference type="Google" id="ProtNLM"/>
    </source>
</evidence>